<proteinExistence type="predicted"/>
<accession>A0AA35JI33</accession>
<evidence type="ECO:0008006" key="4">
    <source>
        <dbReference type="Google" id="ProtNLM"/>
    </source>
</evidence>
<gene>
    <name evidence="2" type="primary">SUVC07G0800</name>
    <name evidence="2" type="ORF">SUVC_07G0800</name>
</gene>
<evidence type="ECO:0000256" key="1">
    <source>
        <dbReference type="SAM" id="MobiDB-lite"/>
    </source>
</evidence>
<feature type="region of interest" description="Disordered" evidence="1">
    <location>
        <begin position="266"/>
        <end position="293"/>
    </location>
</feature>
<evidence type="ECO:0000313" key="2">
    <source>
        <dbReference type="EMBL" id="CAI4061963.1"/>
    </source>
</evidence>
<reference evidence="2" key="1">
    <citation type="submission" date="2022-10" db="EMBL/GenBank/DDBJ databases">
        <authorList>
            <person name="Byrne P K."/>
        </authorList>
    </citation>
    <scope>NUCLEOTIDE SEQUENCE</scope>
    <source>
        <strain evidence="2">CBS7001</strain>
    </source>
</reference>
<protein>
    <recommendedName>
        <fullName evidence="4">SAE2</fullName>
    </recommendedName>
</protein>
<dbReference type="Proteomes" id="UP001162090">
    <property type="component" value="Chromosome 7"/>
</dbReference>
<dbReference type="AlphaFoldDB" id="A0AA35JI33"/>
<dbReference type="EMBL" id="OX365918">
    <property type="protein sequence ID" value="CAI4061963.1"/>
    <property type="molecule type" value="Genomic_DNA"/>
</dbReference>
<sequence length="347" mass="40080">MVASKEEPGLKSSLTILKRLSLNELLNVQHDVTVLIASRVITLQNKNKRILEETEGKPTVTLAHQKNASSQSSQSSVEAVEQDSEDFILTQFDEEVKRNLTDGKSHHQSEHEPDSQLSVVTISPNKHKRKISEFSSPLNDSQKLSDLEDCSDTVIHETDNDKENKIRKLLEIKLEKPEATLPYLFKQENQSFLVDFNTNPVTKRAWILEDFRPNEDIAPLKRGRRKLERFYAQVGKPADSKYKPLSVVMESQNSDYELAFDNLRNRSKSPPGFGRLDFPSTQEGNEDKKKSQEIIRDKTKHRFLMATNDKIPPYEREYVFKKEELNRFVDDGCIFWSDKLLQIYARV</sequence>
<organism evidence="2 3">
    <name type="scientific">Saccharomyces uvarum</name>
    <name type="common">Yeast</name>
    <name type="synonym">Saccharomyces bayanus var. uvarum</name>
    <dbReference type="NCBI Taxonomy" id="230603"/>
    <lineage>
        <taxon>Eukaryota</taxon>
        <taxon>Fungi</taxon>
        <taxon>Dikarya</taxon>
        <taxon>Ascomycota</taxon>
        <taxon>Saccharomycotina</taxon>
        <taxon>Saccharomycetes</taxon>
        <taxon>Saccharomycetales</taxon>
        <taxon>Saccharomycetaceae</taxon>
        <taxon>Saccharomyces</taxon>
    </lineage>
</organism>
<evidence type="ECO:0000313" key="3">
    <source>
        <dbReference type="Proteomes" id="UP001162090"/>
    </source>
</evidence>
<name>A0AA35JI33_SACUV</name>